<comment type="similarity">
    <text evidence="2">Belongs to the TALE/BELL homeobox family.</text>
</comment>
<dbReference type="AlphaFoldDB" id="A0ABD2XV61"/>
<comment type="caution">
    <text evidence="11">The sequence shown here is derived from an EMBL/GenBank/DDBJ whole genome shotgun (WGS) entry which is preliminary data.</text>
</comment>
<dbReference type="GO" id="GO:0003677">
    <property type="term" value="F:DNA binding"/>
    <property type="evidence" value="ECO:0007669"/>
    <property type="project" value="UniProtKB-UniRule"/>
</dbReference>
<evidence type="ECO:0000256" key="4">
    <source>
        <dbReference type="ARBA" id="ARBA00023125"/>
    </source>
</evidence>
<evidence type="ECO:0000259" key="10">
    <source>
        <dbReference type="PROSITE" id="PS50071"/>
    </source>
</evidence>
<keyword evidence="3" id="KW-0805">Transcription regulation</keyword>
<sequence>MPIIQGGEEKISRGAMVTTTGYNCYSDGTVNNPNMQTSQFQQGFHESTNPAEIYNLTTGMDQMIGGFSSSKNITTTNLQHTNSVIWKEFFGKSAVSNHNLHHHHHQVDAASSSKTNNGQFHQQDFSTGISDMVRQDHHQSSLAAWHHHDINRSSSVLVDDPSLRVVFPCEGNERPSQGLSLSLGSSNNPSAIGLQSFELRLPHDDMRNDGQFFGKVSLNIQQQQQQEQMMQDGFLGKVANLHHQGQQFHIRNSKYLAPAQELLSEFCNLGTKQIDSTSKLKLHKTNQWLQDDQDNNASSSSKMQSLYSLDLLELQKRKAKLLQMLEEVDRRYKHYCNQMKAVVSSFEAAAGNGAATVYSALASKAMSRHFRCLRDGIVGQIKATKKALGEKDTSIPGATKGETPRLKILDQALRQQKAFQQINMMESHPWRPQRGLPERAVSVLRAWLFEHFLYPYPSDVDKHILARQTGLSRSQVSNWFINARVRLWKPMVEEMYTQETKEEEEADDTNIDGGISSAKGGLDDHHDQDQKPTPDKLARIDSECLSSIINNNPPEKNHNMQHNIQQHSFGRVSDSFGAMELDFSPYNHQSYAGGGGGSGGGGVSLTLGLQQHIGGGGGGSGVSLAFSSPSQSSLFYTREHIEDCQQVEYSLLDSDQGQNLPYRDLMGAQLLHDLVG</sequence>
<dbReference type="FunFam" id="1.10.10.60:FF:000083">
    <property type="entry name" value="BEL1-like homeodomain protein 4"/>
    <property type="match status" value="1"/>
</dbReference>
<dbReference type="InterPro" id="IPR050224">
    <property type="entry name" value="TALE_homeobox"/>
</dbReference>
<keyword evidence="4 8" id="KW-0238">DNA-binding</keyword>
<protein>
    <recommendedName>
        <fullName evidence="10">Homeobox domain-containing protein</fullName>
    </recommendedName>
</protein>
<evidence type="ECO:0000256" key="6">
    <source>
        <dbReference type="ARBA" id="ARBA00023163"/>
    </source>
</evidence>
<dbReference type="CDD" id="cd00086">
    <property type="entry name" value="homeodomain"/>
    <property type="match status" value="1"/>
</dbReference>
<keyword evidence="7 8" id="KW-0539">Nucleus</keyword>
<feature type="compositionally biased region" description="Basic and acidic residues" evidence="9">
    <location>
        <begin position="521"/>
        <end position="535"/>
    </location>
</feature>
<evidence type="ECO:0000256" key="5">
    <source>
        <dbReference type="ARBA" id="ARBA00023155"/>
    </source>
</evidence>
<keyword evidence="12" id="KW-1185">Reference proteome</keyword>
<keyword evidence="5 8" id="KW-0371">Homeobox</keyword>
<evidence type="ECO:0000313" key="11">
    <source>
        <dbReference type="EMBL" id="KAL3499311.1"/>
    </source>
</evidence>
<dbReference type="SMART" id="SM00574">
    <property type="entry name" value="POX"/>
    <property type="match status" value="1"/>
</dbReference>
<evidence type="ECO:0000256" key="9">
    <source>
        <dbReference type="SAM" id="MobiDB-lite"/>
    </source>
</evidence>
<dbReference type="Pfam" id="PF07526">
    <property type="entry name" value="POX"/>
    <property type="match status" value="1"/>
</dbReference>
<evidence type="ECO:0000256" key="1">
    <source>
        <dbReference type="ARBA" id="ARBA00004123"/>
    </source>
</evidence>
<dbReference type="EMBL" id="JBJUIK010000016">
    <property type="protein sequence ID" value="KAL3499311.1"/>
    <property type="molecule type" value="Genomic_DNA"/>
</dbReference>
<evidence type="ECO:0000313" key="12">
    <source>
        <dbReference type="Proteomes" id="UP001630127"/>
    </source>
</evidence>
<reference evidence="11 12" key="1">
    <citation type="submission" date="2024-11" db="EMBL/GenBank/DDBJ databases">
        <title>A near-complete genome assembly of Cinchona calisaya.</title>
        <authorList>
            <person name="Lian D.C."/>
            <person name="Zhao X.W."/>
            <person name="Wei L."/>
        </authorList>
    </citation>
    <scope>NUCLEOTIDE SEQUENCE [LARGE SCALE GENOMIC DNA]</scope>
    <source>
        <tissue evidence="11">Nenye</tissue>
    </source>
</reference>
<evidence type="ECO:0000256" key="8">
    <source>
        <dbReference type="PROSITE-ProRule" id="PRU00108"/>
    </source>
</evidence>
<name>A0ABD2XV61_9GENT</name>
<organism evidence="11 12">
    <name type="scientific">Cinchona calisaya</name>
    <dbReference type="NCBI Taxonomy" id="153742"/>
    <lineage>
        <taxon>Eukaryota</taxon>
        <taxon>Viridiplantae</taxon>
        <taxon>Streptophyta</taxon>
        <taxon>Embryophyta</taxon>
        <taxon>Tracheophyta</taxon>
        <taxon>Spermatophyta</taxon>
        <taxon>Magnoliopsida</taxon>
        <taxon>eudicotyledons</taxon>
        <taxon>Gunneridae</taxon>
        <taxon>Pentapetalae</taxon>
        <taxon>asterids</taxon>
        <taxon>lamiids</taxon>
        <taxon>Gentianales</taxon>
        <taxon>Rubiaceae</taxon>
        <taxon>Cinchonoideae</taxon>
        <taxon>Cinchoneae</taxon>
        <taxon>Cinchona</taxon>
    </lineage>
</organism>
<feature type="domain" description="Homeobox" evidence="10">
    <location>
        <begin position="427"/>
        <end position="490"/>
    </location>
</feature>
<dbReference type="PROSITE" id="PS50071">
    <property type="entry name" value="HOMEOBOX_2"/>
    <property type="match status" value="1"/>
</dbReference>
<gene>
    <name evidence="11" type="ORF">ACH5RR_038404</name>
</gene>
<proteinExistence type="inferred from homology"/>
<comment type="subcellular location">
    <subcellularLocation>
        <location evidence="1 8">Nucleus</location>
    </subcellularLocation>
</comment>
<evidence type="ECO:0000256" key="2">
    <source>
        <dbReference type="ARBA" id="ARBA00006454"/>
    </source>
</evidence>
<dbReference type="InterPro" id="IPR008422">
    <property type="entry name" value="KN_HD"/>
</dbReference>
<dbReference type="InterPro" id="IPR009057">
    <property type="entry name" value="Homeodomain-like_sf"/>
</dbReference>
<evidence type="ECO:0000256" key="7">
    <source>
        <dbReference type="ARBA" id="ARBA00023242"/>
    </source>
</evidence>
<dbReference type="Gene3D" id="1.10.10.60">
    <property type="entry name" value="Homeodomain-like"/>
    <property type="match status" value="1"/>
</dbReference>
<dbReference type="SUPFAM" id="SSF46689">
    <property type="entry name" value="Homeodomain-like"/>
    <property type="match status" value="1"/>
</dbReference>
<dbReference type="PANTHER" id="PTHR11850">
    <property type="entry name" value="HOMEOBOX PROTEIN TRANSCRIPTION FACTORS"/>
    <property type="match status" value="1"/>
</dbReference>
<dbReference type="Proteomes" id="UP001630127">
    <property type="component" value="Unassembled WGS sequence"/>
</dbReference>
<dbReference type="InterPro" id="IPR001356">
    <property type="entry name" value="HD"/>
</dbReference>
<evidence type="ECO:0000256" key="3">
    <source>
        <dbReference type="ARBA" id="ARBA00023015"/>
    </source>
</evidence>
<feature type="compositionally biased region" description="Acidic residues" evidence="9">
    <location>
        <begin position="501"/>
        <end position="510"/>
    </location>
</feature>
<dbReference type="SMART" id="SM00389">
    <property type="entry name" value="HOX"/>
    <property type="match status" value="1"/>
</dbReference>
<accession>A0ABD2XV61</accession>
<keyword evidence="6" id="KW-0804">Transcription</keyword>
<dbReference type="Pfam" id="PF05920">
    <property type="entry name" value="Homeobox_KN"/>
    <property type="match status" value="1"/>
</dbReference>
<dbReference type="InterPro" id="IPR006563">
    <property type="entry name" value="POX_dom"/>
</dbReference>
<feature type="DNA-binding region" description="Homeobox" evidence="8">
    <location>
        <begin position="429"/>
        <end position="491"/>
    </location>
</feature>
<dbReference type="GO" id="GO:0005634">
    <property type="term" value="C:nucleus"/>
    <property type="evidence" value="ECO:0007669"/>
    <property type="project" value="UniProtKB-SubCell"/>
</dbReference>
<feature type="region of interest" description="Disordered" evidence="9">
    <location>
        <begin position="498"/>
        <end position="535"/>
    </location>
</feature>